<dbReference type="Proteomes" id="UP000319257">
    <property type="component" value="Unassembled WGS sequence"/>
</dbReference>
<evidence type="ECO:0000313" key="2">
    <source>
        <dbReference type="EMBL" id="TPX08792.1"/>
    </source>
</evidence>
<dbReference type="STRING" id="1093900.A0A507AI19"/>
<dbReference type="GeneID" id="41977179"/>
<feature type="compositionally biased region" description="Acidic residues" evidence="1">
    <location>
        <begin position="740"/>
        <end position="749"/>
    </location>
</feature>
<feature type="compositionally biased region" description="Low complexity" evidence="1">
    <location>
        <begin position="876"/>
        <end position="892"/>
    </location>
</feature>
<feature type="compositionally biased region" description="Polar residues" evidence="1">
    <location>
        <begin position="478"/>
        <end position="494"/>
    </location>
</feature>
<name>A0A507AI19_9PEZI</name>
<feature type="region of interest" description="Disordered" evidence="1">
    <location>
        <begin position="269"/>
        <end position="290"/>
    </location>
</feature>
<feature type="region of interest" description="Disordered" evidence="1">
    <location>
        <begin position="657"/>
        <end position="953"/>
    </location>
</feature>
<feature type="compositionally biased region" description="Acidic residues" evidence="1">
    <location>
        <begin position="577"/>
        <end position="591"/>
    </location>
</feature>
<feature type="compositionally biased region" description="Acidic residues" evidence="1">
    <location>
        <begin position="599"/>
        <end position="608"/>
    </location>
</feature>
<dbReference type="InParanoid" id="A0A507AI19"/>
<feature type="region of interest" description="Disordered" evidence="1">
    <location>
        <begin position="1007"/>
        <end position="1030"/>
    </location>
</feature>
<feature type="compositionally biased region" description="Low complexity" evidence="1">
    <location>
        <begin position="725"/>
        <end position="734"/>
    </location>
</feature>
<feature type="compositionally biased region" description="Low complexity" evidence="1">
    <location>
        <begin position="941"/>
        <end position="953"/>
    </location>
</feature>
<feature type="compositionally biased region" description="Polar residues" evidence="1">
    <location>
        <begin position="269"/>
        <end position="285"/>
    </location>
</feature>
<sequence length="1030" mass="110092">MEPSSSRAGSMPQPYPPQPPSPTLTNPDMILPEYERSSSPGYDDDRSHSPLMMWKNAHAAASGVDLHALTFTAGPITPTTPIIYGNGTMLSDIGEVTEVESTVGKPSPQRRAGLDRQALADKENMADYLAQPARVLDSVKRRAKEQQASVERLRRSSGDSTSTITTQDRPDLFADFDDSMSVGDSVFQGDDEESVAESYVPDSPAREPHAPSSSLTVDAPSLSGGSSVNGGSGNEDQRSAADLSKRAEQILANAKRRLTTMEGNLTRARSSLQMSSPTGFSDGSTPSPPFPLRLRDHSTTVFAPGHARIGSDNALRLDAAPKVYTQRSASAMGAAGGYRPPLISSQSLGQIREDLNGLAEQEEPDYRRSTDSAGDKGLESVSEDAAEPDLLRPEAENASRLDTFLSPTFGSFNEKGLTRSASVAQMRDLKDQMKDLKGKISSLREQARADSMKRRSLQSLRTPSPFTHARIEQWYGTEPQSALTKSVSTPNDVSGRNPWNGEVSTVDGESDGEGQSTPKKTRSSFDENTEDDSLAGGYESQENGVTKLSHPYHHQQQFIETPVVDLGTDSPRREPETIPEEAEKEEEEDVDSDMRTENGDDPPSDENQDGFATAGTDWESEAGESEYHDTFQHPISHEDREDAFDYEHFILHSALGTINQQRLAGRGSFSSEDSVETTRGPTYGKSRSRSRTRRGSAGSVSTVDSFATATEGRASRYSTNRSSFETAAAAADETAVIDDYVVEEDEEDQDGRTQQEQKRERRPATPPPTARRGGNAFSSAPATANTTPNKRHSAEEQRSSSSSHPPAAALARRPASSAAHTLHRPSVSSFDSTGTQRSFPLVGGSSSSARKKTSSNGSGSPVAARSSTPPQQQQHAFASSSSSSAEAGGEAAMGTADRQLRNISESLMQGQGAEVASAEQQQPQHQHKYSISSARSTSSLGIAAPAAPGTPAAVGALSREDQMLVERAVAGLGRCVLGLTESGRASAESRMYRRRIDAARRILEGLEPLAGAPGGGGDHVPSSASAPSLT</sequence>
<accession>A0A507AI19</accession>
<dbReference type="EMBL" id="SKBQ01000073">
    <property type="protein sequence ID" value="TPX08792.1"/>
    <property type="molecule type" value="Genomic_DNA"/>
</dbReference>
<gene>
    <name evidence="2" type="ORF">E0L32_009732</name>
</gene>
<feature type="region of interest" description="Disordered" evidence="1">
    <location>
        <begin position="357"/>
        <end position="390"/>
    </location>
</feature>
<feature type="compositionally biased region" description="Polar residues" evidence="1">
    <location>
        <begin position="918"/>
        <end position="940"/>
    </location>
</feature>
<proteinExistence type="predicted"/>
<organism evidence="2 3">
    <name type="scientific">Thyridium curvatum</name>
    <dbReference type="NCBI Taxonomy" id="1093900"/>
    <lineage>
        <taxon>Eukaryota</taxon>
        <taxon>Fungi</taxon>
        <taxon>Dikarya</taxon>
        <taxon>Ascomycota</taxon>
        <taxon>Pezizomycotina</taxon>
        <taxon>Sordariomycetes</taxon>
        <taxon>Sordariomycetidae</taxon>
        <taxon>Thyridiales</taxon>
        <taxon>Thyridiaceae</taxon>
        <taxon>Thyridium</taxon>
    </lineage>
</organism>
<dbReference type="RefSeq" id="XP_030990503.1">
    <property type="nucleotide sequence ID" value="XM_031144727.1"/>
</dbReference>
<feature type="compositionally biased region" description="Polar residues" evidence="1">
    <location>
        <begin position="826"/>
        <end position="838"/>
    </location>
</feature>
<feature type="compositionally biased region" description="Basic and acidic residues" evidence="1">
    <location>
        <begin position="625"/>
        <end position="639"/>
    </location>
</feature>
<dbReference type="AlphaFoldDB" id="A0A507AI19"/>
<feature type="region of interest" description="Disordered" evidence="1">
    <location>
        <begin position="139"/>
        <end position="242"/>
    </location>
</feature>
<feature type="region of interest" description="Disordered" evidence="1">
    <location>
        <begin position="1"/>
        <end position="47"/>
    </location>
</feature>
<feature type="compositionally biased region" description="Polar residues" evidence="1">
    <location>
        <begin position="865"/>
        <end position="875"/>
    </location>
</feature>
<protein>
    <submittedName>
        <fullName evidence="2">Uncharacterized protein</fullName>
    </submittedName>
</protein>
<feature type="compositionally biased region" description="Polar residues" evidence="1">
    <location>
        <begin position="657"/>
        <end position="680"/>
    </location>
</feature>
<dbReference type="OrthoDB" id="3438840at2759"/>
<evidence type="ECO:0000313" key="3">
    <source>
        <dbReference type="Proteomes" id="UP000319257"/>
    </source>
</evidence>
<feature type="compositionally biased region" description="Low complexity" evidence="1">
    <location>
        <begin position="799"/>
        <end position="820"/>
    </location>
</feature>
<feature type="region of interest" description="Disordered" evidence="1">
    <location>
        <begin position="445"/>
        <end position="639"/>
    </location>
</feature>
<feature type="compositionally biased region" description="Basic and acidic residues" evidence="1">
    <location>
        <begin position="364"/>
        <end position="378"/>
    </location>
</feature>
<keyword evidence="3" id="KW-1185">Reference proteome</keyword>
<evidence type="ECO:0000256" key="1">
    <source>
        <dbReference type="SAM" id="MobiDB-lite"/>
    </source>
</evidence>
<feature type="compositionally biased region" description="Low complexity" evidence="1">
    <location>
        <begin position="843"/>
        <end position="858"/>
    </location>
</feature>
<feature type="compositionally biased region" description="Polar residues" evidence="1">
    <location>
        <begin position="776"/>
        <end position="788"/>
    </location>
</feature>
<feature type="compositionally biased region" description="Polar residues" evidence="1">
    <location>
        <begin position="158"/>
        <end position="167"/>
    </location>
</feature>
<feature type="compositionally biased region" description="Basic and acidic residues" evidence="1">
    <location>
        <begin position="750"/>
        <end position="763"/>
    </location>
</feature>
<comment type="caution">
    <text evidence="2">The sequence shown here is derived from an EMBL/GenBank/DDBJ whole genome shotgun (WGS) entry which is preliminary data.</text>
</comment>
<reference evidence="2 3" key="1">
    <citation type="submission" date="2019-06" db="EMBL/GenBank/DDBJ databases">
        <title>Draft genome sequence of the filamentous fungus Phialemoniopsis curvata isolated from diesel fuel.</title>
        <authorList>
            <person name="Varaljay V.A."/>
            <person name="Lyon W.J."/>
            <person name="Crouch A.L."/>
            <person name="Drake C.E."/>
            <person name="Hollomon J.M."/>
            <person name="Nadeau L.J."/>
            <person name="Nunn H.S."/>
            <person name="Stevenson B.S."/>
            <person name="Bojanowski C.L."/>
            <person name="Crookes-Goodson W.J."/>
        </authorList>
    </citation>
    <scope>NUCLEOTIDE SEQUENCE [LARGE SCALE GENOMIC DNA]</scope>
    <source>
        <strain evidence="2 3">D216</strain>
    </source>
</reference>
<feature type="compositionally biased region" description="Pro residues" evidence="1">
    <location>
        <begin position="13"/>
        <end position="22"/>
    </location>
</feature>